<organism evidence="1 2">
    <name type="scientific">Paraclostridium ghonii</name>
    <dbReference type="NCBI Taxonomy" id="29358"/>
    <lineage>
        <taxon>Bacteria</taxon>
        <taxon>Bacillati</taxon>
        <taxon>Bacillota</taxon>
        <taxon>Clostridia</taxon>
        <taxon>Peptostreptococcales</taxon>
        <taxon>Peptostreptococcaceae</taxon>
        <taxon>Paraclostridium</taxon>
    </lineage>
</organism>
<protein>
    <submittedName>
        <fullName evidence="1">Uncharacterized protein</fullName>
    </submittedName>
</protein>
<reference evidence="1 2" key="1">
    <citation type="submission" date="2023-07" db="EMBL/GenBank/DDBJ databases">
        <title>Genomic Encyclopedia of Type Strains, Phase IV (KMG-IV): sequencing the most valuable type-strain genomes for metagenomic binning, comparative biology and taxonomic classification.</title>
        <authorList>
            <person name="Goeker M."/>
        </authorList>
    </citation>
    <scope>NUCLEOTIDE SEQUENCE [LARGE SCALE GENOMIC DNA]</scope>
    <source>
        <strain evidence="1 2">DSM 15049</strain>
    </source>
</reference>
<dbReference type="EMBL" id="JAUSWG010000003">
    <property type="protein sequence ID" value="MDQ0555952.1"/>
    <property type="molecule type" value="Genomic_DNA"/>
</dbReference>
<evidence type="ECO:0000313" key="1">
    <source>
        <dbReference type="EMBL" id="MDQ0555952.1"/>
    </source>
</evidence>
<name>A0ABU0MYH3_9FIRM</name>
<dbReference type="RefSeq" id="WP_307504177.1">
    <property type="nucleotide sequence ID" value="NZ_BAAACE010000014.1"/>
</dbReference>
<accession>A0ABU0MYH3</accession>
<gene>
    <name evidence="1" type="ORF">QOZ92_001065</name>
</gene>
<evidence type="ECO:0000313" key="2">
    <source>
        <dbReference type="Proteomes" id="UP001232584"/>
    </source>
</evidence>
<sequence length="117" mass="14109">MYKFVNNINSKYLNKLEKITSKYVSLEEKKLFIIEITEEYFYETNKLMPEELLIILANWFLECILKSKDVDKVSKSDYPILSYHQIKRRNNKQLSVPYETLDYINQPKSKKVRCNTE</sequence>
<comment type="caution">
    <text evidence="1">The sequence shown here is derived from an EMBL/GenBank/DDBJ whole genome shotgun (WGS) entry which is preliminary data.</text>
</comment>
<dbReference type="Proteomes" id="UP001232584">
    <property type="component" value="Unassembled WGS sequence"/>
</dbReference>
<proteinExistence type="predicted"/>
<keyword evidence="2" id="KW-1185">Reference proteome</keyword>